<dbReference type="GO" id="GO:0016020">
    <property type="term" value="C:membrane"/>
    <property type="evidence" value="ECO:0007669"/>
    <property type="project" value="UniProtKB-SubCell"/>
</dbReference>
<evidence type="ECO:0000256" key="2">
    <source>
        <dbReference type="ARBA" id="ARBA00007635"/>
    </source>
</evidence>
<feature type="transmembrane region" description="Helical" evidence="6">
    <location>
        <begin position="186"/>
        <end position="206"/>
    </location>
</feature>
<feature type="transmembrane region" description="Helical" evidence="6">
    <location>
        <begin position="140"/>
        <end position="160"/>
    </location>
</feature>
<dbReference type="OrthoDB" id="1728340at2759"/>
<gene>
    <name evidence="8" type="ORF">E3N88_41874</name>
</gene>
<accession>A0A5N6LJC8</accession>
<name>A0A5N6LJC8_9ASTR</name>
<evidence type="ECO:0000256" key="5">
    <source>
        <dbReference type="ARBA" id="ARBA00023136"/>
    </source>
</evidence>
<feature type="transmembrane region" description="Helical" evidence="6">
    <location>
        <begin position="104"/>
        <end position="128"/>
    </location>
</feature>
<dbReference type="AlphaFoldDB" id="A0A5N6LJC8"/>
<dbReference type="InterPro" id="IPR037185">
    <property type="entry name" value="EmrE-like"/>
</dbReference>
<evidence type="ECO:0000259" key="7">
    <source>
        <dbReference type="Pfam" id="PF00892"/>
    </source>
</evidence>
<dbReference type="Pfam" id="PF00892">
    <property type="entry name" value="EamA"/>
    <property type="match status" value="2"/>
</dbReference>
<comment type="subcellular location">
    <subcellularLocation>
        <location evidence="1 6">Membrane</location>
        <topology evidence="1 6">Multi-pass membrane protein</topology>
    </subcellularLocation>
</comment>
<feature type="domain" description="EamA" evidence="7">
    <location>
        <begin position="189"/>
        <end position="309"/>
    </location>
</feature>
<reference evidence="8 9" key="1">
    <citation type="submission" date="2019-05" db="EMBL/GenBank/DDBJ databases">
        <title>Mikania micrantha, genome provides insights into the molecular mechanism of rapid growth.</title>
        <authorList>
            <person name="Liu B."/>
        </authorList>
    </citation>
    <scope>NUCLEOTIDE SEQUENCE [LARGE SCALE GENOMIC DNA]</scope>
    <source>
        <strain evidence="8">NLD-2019</strain>
        <tissue evidence="8">Leaf</tissue>
    </source>
</reference>
<dbReference type="EMBL" id="SZYD01000193">
    <property type="protein sequence ID" value="KAD2080487.1"/>
    <property type="molecule type" value="Genomic_DNA"/>
</dbReference>
<dbReference type="Proteomes" id="UP000326396">
    <property type="component" value="Unassembled WGS sequence"/>
</dbReference>
<comment type="similarity">
    <text evidence="2 6">Belongs to the drug/metabolite transporter (DMT) superfamily. Plant drug/metabolite exporter (P-DME) (TC 2.A.7.4) family.</text>
</comment>
<dbReference type="PANTHER" id="PTHR31218">
    <property type="entry name" value="WAT1-RELATED PROTEIN"/>
    <property type="match status" value="1"/>
</dbReference>
<dbReference type="GO" id="GO:0022857">
    <property type="term" value="F:transmembrane transporter activity"/>
    <property type="evidence" value="ECO:0007669"/>
    <property type="project" value="InterPro"/>
</dbReference>
<feature type="domain" description="EamA" evidence="7">
    <location>
        <begin position="28"/>
        <end position="157"/>
    </location>
</feature>
<comment type="caution">
    <text evidence="8">The sequence shown here is derived from an EMBL/GenBank/DDBJ whole genome shotgun (WGS) entry which is preliminary data.</text>
</comment>
<keyword evidence="4 6" id="KW-1133">Transmembrane helix</keyword>
<feature type="transmembrane region" description="Helical" evidence="6">
    <location>
        <begin position="218"/>
        <end position="239"/>
    </location>
</feature>
<feature type="transmembrane region" description="Helical" evidence="6">
    <location>
        <begin position="282"/>
        <end position="303"/>
    </location>
</feature>
<feature type="transmembrane region" description="Helical" evidence="6">
    <location>
        <begin position="44"/>
        <end position="67"/>
    </location>
</feature>
<proteinExistence type="inferred from homology"/>
<keyword evidence="5 6" id="KW-0472">Membrane</keyword>
<evidence type="ECO:0000256" key="1">
    <source>
        <dbReference type="ARBA" id="ARBA00004141"/>
    </source>
</evidence>
<keyword evidence="9" id="KW-1185">Reference proteome</keyword>
<organism evidence="8 9">
    <name type="scientific">Mikania micrantha</name>
    <name type="common">bitter vine</name>
    <dbReference type="NCBI Taxonomy" id="192012"/>
    <lineage>
        <taxon>Eukaryota</taxon>
        <taxon>Viridiplantae</taxon>
        <taxon>Streptophyta</taxon>
        <taxon>Embryophyta</taxon>
        <taxon>Tracheophyta</taxon>
        <taxon>Spermatophyta</taxon>
        <taxon>Magnoliopsida</taxon>
        <taxon>eudicotyledons</taxon>
        <taxon>Gunneridae</taxon>
        <taxon>Pentapetalae</taxon>
        <taxon>asterids</taxon>
        <taxon>campanulids</taxon>
        <taxon>Asterales</taxon>
        <taxon>Asteraceae</taxon>
        <taxon>Asteroideae</taxon>
        <taxon>Heliantheae alliance</taxon>
        <taxon>Eupatorieae</taxon>
        <taxon>Mikania</taxon>
    </lineage>
</organism>
<evidence type="ECO:0000313" key="8">
    <source>
        <dbReference type="EMBL" id="KAD2080487.1"/>
    </source>
</evidence>
<protein>
    <recommendedName>
        <fullName evidence="6">WAT1-related protein</fullName>
    </recommendedName>
</protein>
<evidence type="ECO:0000313" key="9">
    <source>
        <dbReference type="Proteomes" id="UP000326396"/>
    </source>
</evidence>
<evidence type="ECO:0000256" key="4">
    <source>
        <dbReference type="ARBA" id="ARBA00022989"/>
    </source>
</evidence>
<dbReference type="SUPFAM" id="SSF103481">
    <property type="entry name" value="Multidrug resistance efflux transporter EmrE"/>
    <property type="match status" value="2"/>
</dbReference>
<feature type="transmembrane region" description="Helical" evidence="6">
    <location>
        <begin position="12"/>
        <end position="32"/>
    </location>
</feature>
<evidence type="ECO:0000256" key="3">
    <source>
        <dbReference type="ARBA" id="ARBA00022692"/>
    </source>
</evidence>
<dbReference type="InterPro" id="IPR030184">
    <property type="entry name" value="WAT1-related"/>
</dbReference>
<feature type="transmembrane region" description="Helical" evidence="6">
    <location>
        <begin position="79"/>
        <end position="98"/>
    </location>
</feature>
<sequence length="328" mass="35958">MRSKTRESWANEILPFVAMLITTSSDIGILTIVKAAMNGGMPSIVYIVCHDAIGTLILLPFFIIHILRNPGRPPLSCSILFKFFILGLLGVCLSQVLIIEGTYYSSPIMTSSISNLIPANTFLLAVIFRMERIDIRSSSSLAKLLGTIITISGAMLFTFYQGPTIFNPIPLLDSSNRLLMSQASNWIYGGLLLVMSGIAIAIWNVLQSAMAREYPDQQTIVFFFCLFGTLQCMALSPFMEPNPSAWVLQPGIRLIAVLLGAVFSLAIRNSSITWCLKKKGPVFVAMFNPLQIVISVIMGVTFLGDSLYLGSDVGESQREYQVTFVDGG</sequence>
<feature type="transmembrane region" description="Helical" evidence="6">
    <location>
        <begin position="251"/>
        <end position="270"/>
    </location>
</feature>
<evidence type="ECO:0000256" key="6">
    <source>
        <dbReference type="RuleBase" id="RU363077"/>
    </source>
</evidence>
<dbReference type="InterPro" id="IPR000620">
    <property type="entry name" value="EamA_dom"/>
</dbReference>
<keyword evidence="3 6" id="KW-0812">Transmembrane</keyword>